<comment type="caution">
    <text evidence="2">The sequence shown here is derived from an EMBL/GenBank/DDBJ whole genome shotgun (WGS) entry which is preliminary data.</text>
</comment>
<feature type="compositionally biased region" description="Acidic residues" evidence="1">
    <location>
        <begin position="1"/>
        <end position="35"/>
    </location>
</feature>
<keyword evidence="3" id="KW-1185">Reference proteome</keyword>
<protein>
    <submittedName>
        <fullName evidence="2">Uncharacterized protein</fullName>
    </submittedName>
</protein>
<gene>
    <name evidence="2" type="ORF">H5V44_10900</name>
</gene>
<evidence type="ECO:0000313" key="2">
    <source>
        <dbReference type="EMBL" id="MBB6646787.1"/>
    </source>
</evidence>
<evidence type="ECO:0000313" key="3">
    <source>
        <dbReference type="Proteomes" id="UP000546257"/>
    </source>
</evidence>
<evidence type="ECO:0000256" key="1">
    <source>
        <dbReference type="SAM" id="MobiDB-lite"/>
    </source>
</evidence>
<feature type="region of interest" description="Disordered" evidence="1">
    <location>
        <begin position="1"/>
        <end position="49"/>
    </location>
</feature>
<accession>A0A7J9SLA0</accession>
<name>A0A7J9SLA0_9EURY</name>
<dbReference type="AlphaFoldDB" id="A0A7J9SLA0"/>
<sequence>MDGEPNDEGTDATEEPATADEPADADSTGDDTEVDDAAHLDSLPDGAGCTEVWEYLSESRGDE</sequence>
<proteinExistence type="predicted"/>
<organism evidence="2 3">
    <name type="scientific">Halobellus ruber</name>
    <dbReference type="NCBI Taxonomy" id="2761102"/>
    <lineage>
        <taxon>Archaea</taxon>
        <taxon>Methanobacteriati</taxon>
        <taxon>Methanobacteriota</taxon>
        <taxon>Stenosarchaea group</taxon>
        <taxon>Halobacteria</taxon>
        <taxon>Halobacteriales</taxon>
        <taxon>Haloferacaceae</taxon>
        <taxon>Halobellus</taxon>
    </lineage>
</organism>
<reference evidence="2 3" key="1">
    <citation type="submission" date="2020-08" db="EMBL/GenBank/DDBJ databases">
        <authorList>
            <person name="Seo M.-J."/>
        </authorList>
    </citation>
    <scope>NUCLEOTIDE SEQUENCE [LARGE SCALE GENOMIC DNA]</scope>
    <source>
        <strain evidence="2 3">MBLA0160</strain>
    </source>
</reference>
<dbReference type="EMBL" id="JACKXD010000003">
    <property type="protein sequence ID" value="MBB6646787.1"/>
    <property type="molecule type" value="Genomic_DNA"/>
</dbReference>
<dbReference type="Proteomes" id="UP000546257">
    <property type="component" value="Unassembled WGS sequence"/>
</dbReference>